<evidence type="ECO:0000313" key="4">
    <source>
        <dbReference type="Proteomes" id="UP000237350"/>
    </source>
</evidence>
<keyword evidence="2" id="KW-1133">Transmembrane helix</keyword>
<feature type="transmembrane region" description="Helical" evidence="2">
    <location>
        <begin position="73"/>
        <end position="95"/>
    </location>
</feature>
<organism evidence="3 4">
    <name type="scientific">Alkalispirochaeta sphaeroplastigenens</name>
    <dbReference type="NCBI Taxonomy" id="1187066"/>
    <lineage>
        <taxon>Bacteria</taxon>
        <taxon>Pseudomonadati</taxon>
        <taxon>Spirochaetota</taxon>
        <taxon>Spirochaetia</taxon>
        <taxon>Spirochaetales</taxon>
        <taxon>Spirochaetaceae</taxon>
        <taxon>Alkalispirochaeta</taxon>
    </lineage>
</organism>
<keyword evidence="4" id="KW-1185">Reference proteome</keyword>
<dbReference type="AlphaFoldDB" id="A0A2S4JXD4"/>
<protein>
    <submittedName>
        <fullName evidence="3">Uncharacterized protein</fullName>
    </submittedName>
</protein>
<comment type="caution">
    <text evidence="3">The sequence shown here is derived from an EMBL/GenBank/DDBJ whole genome shotgun (WGS) entry which is preliminary data.</text>
</comment>
<gene>
    <name evidence="3" type="ORF">AU468_03415</name>
</gene>
<accession>A0A2S4JXD4</accession>
<evidence type="ECO:0000256" key="1">
    <source>
        <dbReference type="SAM" id="Coils"/>
    </source>
</evidence>
<evidence type="ECO:0000313" key="3">
    <source>
        <dbReference type="EMBL" id="POR04185.1"/>
    </source>
</evidence>
<name>A0A2S4JXD4_9SPIO</name>
<keyword evidence="2" id="KW-0472">Membrane</keyword>
<feature type="coiled-coil region" evidence="1">
    <location>
        <begin position="11"/>
        <end position="45"/>
    </location>
</feature>
<keyword evidence="1" id="KW-0175">Coiled coil</keyword>
<keyword evidence="2" id="KW-0812">Transmembrane</keyword>
<dbReference type="RefSeq" id="WP_018526967.1">
    <property type="nucleotide sequence ID" value="NZ_LPWH01000020.1"/>
</dbReference>
<sequence>MGHFEGTEIEISELRAEDRRHNARLRDIEQEMKELRRESIEVRTALIGPDGSNGLRRNVRDIEAKLDKMPHQIFGMLVGTFTILAALASLVAVIIQG</sequence>
<reference evidence="4" key="1">
    <citation type="submission" date="2015-12" db="EMBL/GenBank/DDBJ databases">
        <authorList>
            <person name="Lodha T.D."/>
            <person name="Chintalapati S."/>
            <person name="Chintalapati V.R."/>
            <person name="Sravanthi T."/>
        </authorList>
    </citation>
    <scope>NUCLEOTIDE SEQUENCE [LARGE SCALE GENOMIC DNA]</scope>
    <source>
        <strain evidence="4">JC133</strain>
    </source>
</reference>
<dbReference type="EMBL" id="LPWH01000020">
    <property type="protein sequence ID" value="POR04185.1"/>
    <property type="molecule type" value="Genomic_DNA"/>
</dbReference>
<proteinExistence type="predicted"/>
<dbReference type="Proteomes" id="UP000237350">
    <property type="component" value="Unassembled WGS sequence"/>
</dbReference>
<evidence type="ECO:0000256" key="2">
    <source>
        <dbReference type="SAM" id="Phobius"/>
    </source>
</evidence>